<dbReference type="RefSeq" id="WP_404546244.1">
    <property type="nucleotide sequence ID" value="NZ_JADIKJ010000005.1"/>
</dbReference>
<gene>
    <name evidence="3" type="ORF">ISP15_06385</name>
</gene>
<name>A0ABW8JFU1_9GAMM</name>
<evidence type="ECO:0000313" key="3">
    <source>
        <dbReference type="EMBL" id="MFK2899958.1"/>
    </source>
</evidence>
<keyword evidence="2" id="KW-0472">Membrane</keyword>
<dbReference type="PANTHER" id="PTHR38043">
    <property type="entry name" value="PROTEIN HEMX"/>
    <property type="match status" value="1"/>
</dbReference>
<dbReference type="Proteomes" id="UP001620461">
    <property type="component" value="Unassembled WGS sequence"/>
</dbReference>
<sequence>MSQDDLTPERSAPIMGASSDTPRAGRPAPPPRPAGGALALALLLALLAIVGVGYIAWRQWKLMHIDAAALRSTATLEQRVTGMDRTLSATTSQGGLLAQRLTDAEQVNRSLRDELLSQDQRMRDLEDAVGRLSEKTLSGQDAMRLDETESLLRMGAERYTLFHDAQGAAQAFALAGQTLAGVNDSAFNDVRQSIDAEHEALLKSQPTQREPMLDSVVQLRNDLPDLPLKPLDEPATTESSGAWARIRRALYSVIQIQRDNGAPVDIADARIAREMVALDLAQAQAALIAWDDNACAAALKRADAGLAAQFDPQSPSVQQARERIVALGNQLKPTAPVKLGAALAELRSLRAVHALKPDAAPAAPAAASSGTKP</sequence>
<keyword evidence="4" id="KW-1185">Reference proteome</keyword>
<feature type="region of interest" description="Disordered" evidence="1">
    <location>
        <begin position="1"/>
        <end position="32"/>
    </location>
</feature>
<comment type="caution">
    <text evidence="3">The sequence shown here is derived from an EMBL/GenBank/DDBJ whole genome shotgun (WGS) entry which is preliminary data.</text>
</comment>
<proteinExistence type="predicted"/>
<dbReference type="InterPro" id="IPR007470">
    <property type="entry name" value="HemX"/>
</dbReference>
<evidence type="ECO:0000256" key="2">
    <source>
        <dbReference type="SAM" id="Phobius"/>
    </source>
</evidence>
<dbReference type="PANTHER" id="PTHR38043:SF1">
    <property type="entry name" value="PROTEIN HEMX"/>
    <property type="match status" value="1"/>
</dbReference>
<organism evidence="3 4">
    <name type="scientific">Dyella jejuensis</name>
    <dbReference type="NCBI Taxonomy" id="1432009"/>
    <lineage>
        <taxon>Bacteria</taxon>
        <taxon>Pseudomonadati</taxon>
        <taxon>Pseudomonadota</taxon>
        <taxon>Gammaproteobacteria</taxon>
        <taxon>Lysobacterales</taxon>
        <taxon>Rhodanobacteraceae</taxon>
        <taxon>Dyella</taxon>
    </lineage>
</organism>
<evidence type="ECO:0000256" key="1">
    <source>
        <dbReference type="SAM" id="MobiDB-lite"/>
    </source>
</evidence>
<protein>
    <submittedName>
        <fullName evidence="3">Uroporphyrinogen-III C-methyltransferase</fullName>
    </submittedName>
</protein>
<reference evidence="3 4" key="1">
    <citation type="submission" date="2020-10" db="EMBL/GenBank/DDBJ databases">
        <title>Phylogeny of dyella-like bacteria.</title>
        <authorList>
            <person name="Fu J."/>
        </authorList>
    </citation>
    <scope>NUCLEOTIDE SEQUENCE [LARGE SCALE GENOMIC DNA]</scope>
    <source>
        <strain evidence="3 4">JP1</strain>
    </source>
</reference>
<evidence type="ECO:0000313" key="4">
    <source>
        <dbReference type="Proteomes" id="UP001620461"/>
    </source>
</evidence>
<keyword evidence="2" id="KW-0812">Transmembrane</keyword>
<feature type="transmembrane region" description="Helical" evidence="2">
    <location>
        <begin position="37"/>
        <end position="57"/>
    </location>
</feature>
<accession>A0ABW8JFU1</accession>
<dbReference type="Pfam" id="PF04375">
    <property type="entry name" value="HemX"/>
    <property type="match status" value="1"/>
</dbReference>
<keyword evidence="2" id="KW-1133">Transmembrane helix</keyword>
<dbReference type="EMBL" id="JADIKJ010000005">
    <property type="protein sequence ID" value="MFK2899958.1"/>
    <property type="molecule type" value="Genomic_DNA"/>
</dbReference>